<dbReference type="Proteomes" id="UP000308768">
    <property type="component" value="Unassembled WGS sequence"/>
</dbReference>
<evidence type="ECO:0000313" key="3">
    <source>
        <dbReference type="EMBL" id="TKA51876.1"/>
    </source>
</evidence>
<dbReference type="AlphaFoldDB" id="A0A4U0VT60"/>
<evidence type="ECO:0000313" key="4">
    <source>
        <dbReference type="Proteomes" id="UP000308768"/>
    </source>
</evidence>
<dbReference type="EMBL" id="NAJN01002501">
    <property type="protein sequence ID" value="TKA51876.1"/>
    <property type="molecule type" value="Genomic_DNA"/>
</dbReference>
<feature type="region of interest" description="Disordered" evidence="2">
    <location>
        <begin position="557"/>
        <end position="584"/>
    </location>
</feature>
<feature type="compositionally biased region" description="Acidic residues" evidence="2">
    <location>
        <begin position="295"/>
        <end position="308"/>
    </location>
</feature>
<comment type="similarity">
    <text evidence="1">Belongs to the actin family.</text>
</comment>
<dbReference type="FunFam" id="3.30.420.40:FF:000236">
    <property type="entry name" value="Chromatin remodeling complex subunit (Arp9), putative"/>
    <property type="match status" value="1"/>
</dbReference>
<feature type="region of interest" description="Disordered" evidence="2">
    <location>
        <begin position="328"/>
        <end position="362"/>
    </location>
</feature>
<dbReference type="InterPro" id="IPR043129">
    <property type="entry name" value="ATPase_NBD"/>
</dbReference>
<dbReference type="SUPFAM" id="SSF53067">
    <property type="entry name" value="Actin-like ATPase domain"/>
    <property type="match status" value="2"/>
</dbReference>
<dbReference type="STRING" id="331657.A0A4U0VT60"/>
<feature type="region of interest" description="Disordered" evidence="2">
    <location>
        <begin position="246"/>
        <end position="309"/>
    </location>
</feature>
<protein>
    <recommendedName>
        <fullName evidence="5">Actin-like ATPase domain-containing protein</fullName>
    </recommendedName>
</protein>
<sequence length="648" mass="69398">MPPFKDEQILLIAPGSQTTLAQLGLPESFTPARLRFKSRMFPADKEGEYEPNKVRQKEQRSTGLANGAGTQDGARTAGEGDNEVAYEEDPISEEGAVWPIEGGRVTNWPCFFALIEHIYMSINPSFHTPILLLTQPVWTPREHEKITQFFFEKFKTPAFGLMDSAMATAWAYGLHTATVVDMGLAKTDVTAISEFIAHDVGRATAVPDCGGEALTQRLFELLSPQGLTREMCEQLKRSPICEVLPPGASLPGPEKDGAFNPASAASTGANGSGPDQRTSAGALGDAPRGPGPDTEVGEEMNEDEDNEGVLDVASIVTSGKMSEYLAKKEREKAERTAAKKKGGDAAAAAARPARLPNSRRERNTFVYEDHALLDALKNMNMNGEKMAEARAALDEGLSKAPSTDGETTQMQTHNGEAPPPEGTIRREIEVGVERFQAASGGILERIADAVHRTISSVEAVSKRAELWDSLIVVGNGSKVKGFKDALLATLHSKYLISPSSATIFTSELPSNLSTPLATGANTPQPQIGPHGGSGGLQQSSSHVNPLLLAATTAHQASHLHPSSSGLGQPSHSHNLHSSHGQTPTSIKLAKIPEYFPEWKDHGYEEAAFLGAQVAAKVLFVVDQGMGKGYMTRSDYNEQGPSGIHDYSM</sequence>
<feature type="region of interest" description="Disordered" evidence="2">
    <location>
        <begin position="514"/>
        <end position="540"/>
    </location>
</feature>
<reference evidence="3 4" key="1">
    <citation type="submission" date="2017-03" db="EMBL/GenBank/DDBJ databases">
        <title>Genomes of endolithic fungi from Antarctica.</title>
        <authorList>
            <person name="Coleine C."/>
            <person name="Masonjones S."/>
            <person name="Stajich J.E."/>
        </authorList>
    </citation>
    <scope>NUCLEOTIDE SEQUENCE [LARGE SCALE GENOMIC DNA]</scope>
    <source>
        <strain evidence="3 4">CCFEE 5187</strain>
    </source>
</reference>
<dbReference type="OrthoDB" id="74201at2759"/>
<dbReference type="Gene3D" id="3.90.640.60">
    <property type="match status" value="1"/>
</dbReference>
<feature type="compositionally biased region" description="Polar residues" evidence="2">
    <location>
        <begin position="400"/>
        <end position="414"/>
    </location>
</feature>
<evidence type="ECO:0008006" key="5">
    <source>
        <dbReference type="Google" id="ProtNLM"/>
    </source>
</evidence>
<gene>
    <name evidence="3" type="ORF">B0A49_11524</name>
</gene>
<dbReference type="InterPro" id="IPR004000">
    <property type="entry name" value="Actin"/>
</dbReference>
<dbReference type="Pfam" id="PF00022">
    <property type="entry name" value="Actin"/>
    <property type="match status" value="1"/>
</dbReference>
<feature type="region of interest" description="Disordered" evidence="2">
    <location>
        <begin position="45"/>
        <end position="90"/>
    </location>
</feature>
<feature type="compositionally biased region" description="Acidic residues" evidence="2">
    <location>
        <begin position="80"/>
        <end position="90"/>
    </location>
</feature>
<feature type="region of interest" description="Disordered" evidence="2">
    <location>
        <begin position="398"/>
        <end position="422"/>
    </location>
</feature>
<dbReference type="Gene3D" id="3.30.420.40">
    <property type="match status" value="3"/>
</dbReference>
<accession>A0A4U0VT60</accession>
<proteinExistence type="inferred from homology"/>
<dbReference type="PANTHER" id="PTHR11937">
    <property type="entry name" value="ACTIN"/>
    <property type="match status" value="1"/>
</dbReference>
<dbReference type="SMART" id="SM00268">
    <property type="entry name" value="ACTIN"/>
    <property type="match status" value="1"/>
</dbReference>
<evidence type="ECO:0000256" key="1">
    <source>
        <dbReference type="RuleBase" id="RU000487"/>
    </source>
</evidence>
<comment type="caution">
    <text evidence="3">The sequence shown here is derived from an EMBL/GenBank/DDBJ whole genome shotgun (WGS) entry which is preliminary data.</text>
</comment>
<name>A0A4U0VT60_9PEZI</name>
<evidence type="ECO:0000256" key="2">
    <source>
        <dbReference type="SAM" id="MobiDB-lite"/>
    </source>
</evidence>
<feature type="compositionally biased region" description="Basic and acidic residues" evidence="2">
    <location>
        <begin position="328"/>
        <end position="343"/>
    </location>
</feature>
<organism evidence="3 4">
    <name type="scientific">Cryomyces minteri</name>
    <dbReference type="NCBI Taxonomy" id="331657"/>
    <lineage>
        <taxon>Eukaryota</taxon>
        <taxon>Fungi</taxon>
        <taxon>Dikarya</taxon>
        <taxon>Ascomycota</taxon>
        <taxon>Pezizomycotina</taxon>
        <taxon>Dothideomycetes</taxon>
        <taxon>Dothideomycetes incertae sedis</taxon>
        <taxon>Cryomyces</taxon>
    </lineage>
</organism>
<keyword evidence="4" id="KW-1185">Reference proteome</keyword>
<feature type="compositionally biased region" description="Low complexity" evidence="2">
    <location>
        <begin position="262"/>
        <end position="273"/>
    </location>
</feature>
<feature type="compositionally biased region" description="Basic and acidic residues" evidence="2">
    <location>
        <begin position="45"/>
        <end position="60"/>
    </location>
</feature>